<dbReference type="OMA" id="TKNICSC"/>
<dbReference type="RefSeq" id="XP_028545557.1">
    <property type="nucleotide sequence ID" value="XM_028689756.1"/>
</dbReference>
<proteinExistence type="predicted"/>
<comment type="caution">
    <text evidence="2">The sequence shown here is derived from an EMBL/GenBank/DDBJ whole genome shotgun (WGS) entry which is preliminary data.</text>
</comment>
<evidence type="ECO:0000313" key="3">
    <source>
        <dbReference type="Proteomes" id="UP000195521"/>
    </source>
</evidence>
<dbReference type="OrthoDB" id="382202at2759"/>
<name>A0A1Y1JN50_PLAGO</name>
<feature type="compositionally biased region" description="Polar residues" evidence="1">
    <location>
        <begin position="350"/>
        <end position="374"/>
    </location>
</feature>
<gene>
    <name evidence="2" type="ORF">PGO_132400</name>
</gene>
<organism evidence="2 3">
    <name type="scientific">Plasmodium gonderi</name>
    <dbReference type="NCBI Taxonomy" id="77519"/>
    <lineage>
        <taxon>Eukaryota</taxon>
        <taxon>Sar</taxon>
        <taxon>Alveolata</taxon>
        <taxon>Apicomplexa</taxon>
        <taxon>Aconoidasida</taxon>
        <taxon>Haemosporida</taxon>
        <taxon>Plasmodiidae</taxon>
        <taxon>Plasmodium</taxon>
        <taxon>Plasmodium (Plasmodium)</taxon>
    </lineage>
</organism>
<sequence>MNQEKDEKFFNEKLQEELQRLREYPIIQGILAPHFNTEKKAKRKIKNKVGYLYKLIESHCVNKIICDFLFHKKCGKRYIKVYPTIPFFSVKKKVEIKKKSKELVVTLTDNIPFKISFLLINRDKDFFIFLKITHYVKKESLNKLGNSSLSPFLIFAYDEYVRSLLHGHNQYEEKWNHEICTPGISKKCVCPNGGISSLPELVKLDEEKGSLVCSIRGDYHKESENKCEAFSRRGATILKKKKSIKKGDAKKFVDHHLLLINYRNCNKVTYTTFLDQLAIAIFKHFSLVENSNIFREISTNSNVKGDQHTNHNHDGEEKIAPPLETSNRRSSKPRGEKNVNQISPLHKKSSGSTPQNDRTNKTFQSKMGSLSVDKNGNKHCAKTARKLKTNIFLKVRKKNYKICSSHSSFLSSQTGQIGQTGITDQIDQTGQSENKANSFFSLSEAQGVQQIPHLLAEQNCRIYIYTNKIEKEKEIFLTFHSRTKCFFVFISPFLAYINARNSEIICLHHMGCGKNSYNTFKEQTMENTWMKAMYHEITHFLEKLSHSIHAIYEKNKKCIKKLQKYLTNRTLKGNINYLSMNKHVQTEEARGRKKKIYIYTYTFHTIEDNFFMERGKDYPEGCLKGPSKDHILTKSKLFQKVKKILTECKSFNQNVRFNFVEKKLEKVCLNMTDLLTWYTQFRLTTRWNKRNGYICVYFFKMDISLDNSKKDECKNDSLVNHQTGHYYESTNLHNTNKNVMLNISNQNKMQLICTFHVASPRNKMFKITRKLCVFLFTLSHKYEKFPNLDLLYMLRHVHHAVRKFPYLYIWYAEGVVPKRFFSNYVSDMCHDHRLRPHARSYFSMYYQNLFSLPSASRSVMLKFLKRKRKKMLRKFLFKGKEFSFLQKMHKILLYFYLYILRKLFKKLFNCKCAIGCVRRGKGINNKDKKEVHKKGIFREGLLRNQFDEFIKRIKMEKKKKKIYSHFRNCVSTFLSPHEKDSCSGEEVSGKLDTVKEEDSNGKQNKNFFVLKPVFMDRNYWLSERITSKWERTQSKAKYEKVSDSYAYLYNSNNHSNNCARTHNDSSMKERDVYTFTAEKTYASLFSMKNMKKLVHKVGPLLIDKLEEKFYESGNFLLNVNTHKKELHGIVIQFEEEIKDIVYSMREASMTSEIITHCSEPDGTNLQKIDDNSSPSLSDENANKLLYHICKKKKNVYKNLSIFNIPIECVKKEKLHHIRWEKMNIKIVRDFFRYEKCSFEGLFQKGKRGGSISNINSAHTIRLNYLVFFVNGHTTFCVNIFSNTYKKWNNSRDAISRGKVYFLNVYKNDLMKNMFIERFLNFLEDLFSYVEEIIPVIKKKKCKVDGKNNSTLLFNVCKIFCYELKQRKYELRKIYNLQKEAQFYLFLFTLPSQAILFSYSIDKYEKGEKQNGRLCNPFFVKILAQNKHYDVFIERVNCNTRGGGAGENV</sequence>
<evidence type="ECO:0000313" key="2">
    <source>
        <dbReference type="EMBL" id="GAW82968.1"/>
    </source>
</evidence>
<dbReference type="Proteomes" id="UP000195521">
    <property type="component" value="Unassembled WGS sequence"/>
</dbReference>
<dbReference type="EMBL" id="BDQF01000014">
    <property type="protein sequence ID" value="GAW82968.1"/>
    <property type="molecule type" value="Genomic_DNA"/>
</dbReference>
<evidence type="ECO:0000256" key="1">
    <source>
        <dbReference type="SAM" id="MobiDB-lite"/>
    </source>
</evidence>
<keyword evidence="3" id="KW-1185">Reference proteome</keyword>
<reference evidence="3" key="1">
    <citation type="submission" date="2017-04" db="EMBL/GenBank/DDBJ databases">
        <title>Plasmodium gonderi genome.</title>
        <authorList>
            <person name="Arisue N."/>
            <person name="Honma H."/>
            <person name="Kawai S."/>
            <person name="Tougan T."/>
            <person name="Tanabe K."/>
            <person name="Horii T."/>
        </authorList>
    </citation>
    <scope>NUCLEOTIDE SEQUENCE [LARGE SCALE GENOMIC DNA]</scope>
    <source>
        <strain evidence="3">ATCC 30045</strain>
    </source>
</reference>
<dbReference type="GeneID" id="39749706"/>
<protein>
    <submittedName>
        <fullName evidence="2">Uncharacterized protein</fullName>
    </submittedName>
</protein>
<feature type="compositionally biased region" description="Basic and acidic residues" evidence="1">
    <location>
        <begin position="305"/>
        <end position="319"/>
    </location>
</feature>
<accession>A0A1Y1JN50</accession>
<feature type="region of interest" description="Disordered" evidence="1">
    <location>
        <begin position="302"/>
        <end position="377"/>
    </location>
</feature>